<organism evidence="1 2">
    <name type="scientific">Crystallibacter crystallopoietes</name>
    <dbReference type="NCBI Taxonomy" id="37928"/>
    <lineage>
        <taxon>Bacteria</taxon>
        <taxon>Bacillati</taxon>
        <taxon>Actinomycetota</taxon>
        <taxon>Actinomycetes</taxon>
        <taxon>Micrococcales</taxon>
        <taxon>Micrococcaceae</taxon>
        <taxon>Crystallibacter</taxon>
    </lineage>
</organism>
<reference evidence="1 2" key="1">
    <citation type="submission" date="2016-10" db="EMBL/GenBank/DDBJ databases">
        <authorList>
            <person name="de Groot N.N."/>
        </authorList>
    </citation>
    <scope>NUCLEOTIDE SEQUENCE [LARGE SCALE GENOMIC DNA]</scope>
    <source>
        <strain evidence="1 2">DSM 20117</strain>
    </source>
</reference>
<dbReference type="Proteomes" id="UP000181917">
    <property type="component" value="Unassembled WGS sequence"/>
</dbReference>
<dbReference type="EMBL" id="FNKH01000002">
    <property type="protein sequence ID" value="SDQ89568.1"/>
    <property type="molecule type" value="Genomic_DNA"/>
</dbReference>
<keyword evidence="2" id="KW-1185">Reference proteome</keyword>
<dbReference type="InterPro" id="IPR052565">
    <property type="entry name" value="Glutaredoxin-like_YDR286C"/>
</dbReference>
<dbReference type="STRING" id="37928.SAMN04489742_2991"/>
<dbReference type="InterPro" id="IPR008554">
    <property type="entry name" value="Glutaredoxin-like"/>
</dbReference>
<dbReference type="RefSeq" id="WP_074701123.1">
    <property type="nucleotide sequence ID" value="NZ_CP018863.1"/>
</dbReference>
<evidence type="ECO:0000313" key="1">
    <source>
        <dbReference type="EMBL" id="SDQ89568.1"/>
    </source>
</evidence>
<dbReference type="Gene3D" id="3.40.30.10">
    <property type="entry name" value="Glutaredoxin"/>
    <property type="match status" value="1"/>
</dbReference>
<proteinExistence type="predicted"/>
<name>A0A1H1ELZ4_9MICC</name>
<sequence>MTDSAAPRPSHELVLLTKPDCHLCEAARETVSAVADDLGLEWQEKSILEDPELERRFAEEIPVVMIDGVQRDFWRIDPERLRRLLTS</sequence>
<dbReference type="AlphaFoldDB" id="A0A1H1ELZ4"/>
<dbReference type="KEGG" id="acry:AC20117_02520"/>
<gene>
    <name evidence="1" type="ORF">SAMN04489742_2991</name>
</gene>
<dbReference type="OrthoDB" id="8779161at2"/>
<dbReference type="Pfam" id="PF05768">
    <property type="entry name" value="Glrx-like"/>
    <property type="match status" value="1"/>
</dbReference>
<dbReference type="InterPro" id="IPR036249">
    <property type="entry name" value="Thioredoxin-like_sf"/>
</dbReference>
<protein>
    <submittedName>
        <fullName evidence="1">Glutaredoxin</fullName>
    </submittedName>
</protein>
<dbReference type="PANTHER" id="PTHR33558:SF1">
    <property type="entry name" value="GLUTAREDOXIN-LIKE PROTEIN C5ORF63 HOMOLOG"/>
    <property type="match status" value="1"/>
</dbReference>
<evidence type="ECO:0000313" key="2">
    <source>
        <dbReference type="Proteomes" id="UP000181917"/>
    </source>
</evidence>
<accession>A0A1H1ELZ4</accession>
<dbReference type="PANTHER" id="PTHR33558">
    <property type="entry name" value="GLUTAREDOXIN-LIKE PROTEIN C5ORF63 HOMOLOG"/>
    <property type="match status" value="1"/>
</dbReference>
<dbReference type="SUPFAM" id="SSF52833">
    <property type="entry name" value="Thioredoxin-like"/>
    <property type="match status" value="1"/>
</dbReference>